<feature type="chain" id="PRO_5004508560" description="DUF7580 domain-containing protein" evidence="1">
    <location>
        <begin position="22"/>
        <end position="484"/>
    </location>
</feature>
<dbReference type="KEGG" id="glz:GLAREA_05486"/>
<dbReference type="PANTHER" id="PTHR35186:SF4">
    <property type="entry name" value="PRION-INHIBITION AND PROPAGATION HELO DOMAIN-CONTAINING PROTEIN"/>
    <property type="match status" value="1"/>
</dbReference>
<reference evidence="3 4" key="1">
    <citation type="journal article" date="2013" name="BMC Genomics">
        <title>Genomics-driven discovery of the pneumocandin biosynthetic gene cluster in the fungus Glarea lozoyensis.</title>
        <authorList>
            <person name="Chen L."/>
            <person name="Yue Q."/>
            <person name="Zhang X."/>
            <person name="Xiang M."/>
            <person name="Wang C."/>
            <person name="Li S."/>
            <person name="Che Y."/>
            <person name="Ortiz-Lopez F.J."/>
            <person name="Bills G.F."/>
            <person name="Liu X."/>
            <person name="An Z."/>
        </authorList>
    </citation>
    <scope>NUCLEOTIDE SEQUENCE [LARGE SCALE GENOMIC DNA]</scope>
    <source>
        <strain evidence="4">ATCC 20868 / MF5171</strain>
    </source>
</reference>
<dbReference type="OrthoDB" id="3565018at2759"/>
<name>S3ECX8_GLAL2</name>
<proteinExistence type="predicted"/>
<feature type="domain" description="DUF7580" evidence="2">
    <location>
        <begin position="287"/>
        <end position="467"/>
    </location>
</feature>
<dbReference type="AlphaFoldDB" id="S3ECX8"/>
<evidence type="ECO:0000313" key="3">
    <source>
        <dbReference type="EMBL" id="EPE36148.1"/>
    </source>
</evidence>
<evidence type="ECO:0000259" key="2">
    <source>
        <dbReference type="Pfam" id="PF24476"/>
    </source>
</evidence>
<dbReference type="EMBL" id="KE145353">
    <property type="protein sequence ID" value="EPE36148.1"/>
    <property type="molecule type" value="Genomic_DNA"/>
</dbReference>
<gene>
    <name evidence="3" type="ORF">GLAREA_05486</name>
</gene>
<dbReference type="RefSeq" id="XP_008076966.1">
    <property type="nucleotide sequence ID" value="XM_008078775.1"/>
</dbReference>
<dbReference type="OMA" id="RVYWESG"/>
<evidence type="ECO:0000256" key="1">
    <source>
        <dbReference type="SAM" id="SignalP"/>
    </source>
</evidence>
<evidence type="ECO:0000313" key="4">
    <source>
        <dbReference type="Proteomes" id="UP000016922"/>
    </source>
</evidence>
<keyword evidence="1" id="KW-0732">Signal</keyword>
<sequence length="484" mass="55327">MVTGVETAGLILGSLPLIISALEHYAEGVGTIEKWWRYKRELASLKRVLGAEYDRFLNTLEELLVGLVPDTALADMLKMPGGPGWADAELSRKLQNRLRNSYRSYVETINDFNEVVTDLKSKLELDPDGKVCQRTSPWSVAHASPQPRWTDSRTYKREYKRIKFSLSKSAYEDLMRRVDKDNGILANLTHQSLRLEPVRQRRMTRGVAEFDRIRSQAESLYRGLKKNLCCTCQTPHHANLRLEARTSPNREGDVGKLRFRMIFSYDGFNTSESQAWKLREADIEALEIIEQPKPLRKEQPSPTPLPKAKKGLALTLAASVLQLRQTPWLDERWSTSDILFISGTKSPYISRTFKVLDPETKDESIKHFSVIQNETIFSLGVSLIELCFGSSLEALREEEDVSLNPQLTAYMTARRLLSQVYEESGNRYGDAVRRCVNCEFDHRKPSLEVETFRDKFFSGVVVPLEEDWTDFSSTIGGRSYDNLV</sequence>
<dbReference type="PANTHER" id="PTHR35186">
    <property type="entry name" value="ANK_REP_REGION DOMAIN-CONTAINING PROTEIN"/>
    <property type="match status" value="1"/>
</dbReference>
<dbReference type="InterPro" id="IPR056002">
    <property type="entry name" value="DUF7580"/>
</dbReference>
<dbReference type="Pfam" id="PF24476">
    <property type="entry name" value="DUF7580"/>
    <property type="match status" value="1"/>
</dbReference>
<dbReference type="HOGENOM" id="CLU_026305_3_1_1"/>
<organism evidence="3 4">
    <name type="scientific">Glarea lozoyensis (strain ATCC 20868 / MF5171)</name>
    <dbReference type="NCBI Taxonomy" id="1116229"/>
    <lineage>
        <taxon>Eukaryota</taxon>
        <taxon>Fungi</taxon>
        <taxon>Dikarya</taxon>
        <taxon>Ascomycota</taxon>
        <taxon>Pezizomycotina</taxon>
        <taxon>Leotiomycetes</taxon>
        <taxon>Helotiales</taxon>
        <taxon>Helotiaceae</taxon>
        <taxon>Glarea</taxon>
    </lineage>
</organism>
<feature type="signal peptide" evidence="1">
    <location>
        <begin position="1"/>
        <end position="21"/>
    </location>
</feature>
<keyword evidence="4" id="KW-1185">Reference proteome</keyword>
<accession>S3ECX8</accession>
<dbReference type="eggNOG" id="ENOG502SQM4">
    <property type="taxonomic scope" value="Eukaryota"/>
</dbReference>
<dbReference type="STRING" id="1116229.S3ECX8"/>
<dbReference type="Proteomes" id="UP000016922">
    <property type="component" value="Unassembled WGS sequence"/>
</dbReference>
<dbReference type="GeneID" id="19464540"/>
<protein>
    <recommendedName>
        <fullName evidence="2">DUF7580 domain-containing protein</fullName>
    </recommendedName>
</protein>